<dbReference type="InterPro" id="IPR055140">
    <property type="entry name" value="Thiolase_C_2"/>
</dbReference>
<dbReference type="PANTHER" id="PTHR42870">
    <property type="entry name" value="ACETYL-COA C-ACETYLTRANSFERASE"/>
    <property type="match status" value="1"/>
</dbReference>
<dbReference type="InterPro" id="IPR016039">
    <property type="entry name" value="Thiolase-like"/>
</dbReference>
<gene>
    <name evidence="2" type="ORF">UFOPK3752_00629</name>
</gene>
<accession>A0A6J7ITZ8</accession>
<evidence type="ECO:0000313" key="2">
    <source>
        <dbReference type="EMBL" id="CAB4934231.1"/>
    </source>
</evidence>
<dbReference type="SUPFAM" id="SSF53901">
    <property type="entry name" value="Thiolase-like"/>
    <property type="match status" value="1"/>
</dbReference>
<dbReference type="GO" id="GO:0016747">
    <property type="term" value="F:acyltransferase activity, transferring groups other than amino-acyl groups"/>
    <property type="evidence" value="ECO:0007669"/>
    <property type="project" value="InterPro"/>
</dbReference>
<name>A0A6J7ITZ8_9ZZZZ</name>
<proteinExistence type="predicted"/>
<reference evidence="2" key="1">
    <citation type="submission" date="2020-05" db="EMBL/GenBank/DDBJ databases">
        <authorList>
            <person name="Chiriac C."/>
            <person name="Salcher M."/>
            <person name="Ghai R."/>
            <person name="Kavagutti S V."/>
        </authorList>
    </citation>
    <scope>NUCLEOTIDE SEQUENCE</scope>
</reference>
<dbReference type="InterPro" id="IPR002155">
    <property type="entry name" value="Thiolase"/>
</dbReference>
<dbReference type="PANTHER" id="PTHR42870:SF1">
    <property type="entry name" value="NON-SPECIFIC LIPID-TRANSFER PROTEIN-LIKE 2"/>
    <property type="match status" value="1"/>
</dbReference>
<evidence type="ECO:0000259" key="1">
    <source>
        <dbReference type="Pfam" id="PF22691"/>
    </source>
</evidence>
<dbReference type="EMBL" id="CAFBND010000017">
    <property type="protein sequence ID" value="CAB4934231.1"/>
    <property type="molecule type" value="Genomic_DNA"/>
</dbReference>
<dbReference type="CDD" id="cd00829">
    <property type="entry name" value="SCP-x_thiolase"/>
    <property type="match status" value="1"/>
</dbReference>
<protein>
    <submittedName>
        <fullName evidence="2">Unannotated protein</fullName>
    </submittedName>
</protein>
<dbReference type="Pfam" id="PF22691">
    <property type="entry name" value="Thiolase_C_1"/>
    <property type="match status" value="1"/>
</dbReference>
<dbReference type="Gene3D" id="3.40.47.10">
    <property type="match status" value="1"/>
</dbReference>
<dbReference type="PIRSF" id="PIRSF000429">
    <property type="entry name" value="Ac-CoA_Ac_transf"/>
    <property type="match status" value="1"/>
</dbReference>
<feature type="domain" description="Thiolase C-terminal" evidence="1">
    <location>
        <begin position="264"/>
        <end position="387"/>
    </location>
</feature>
<organism evidence="2">
    <name type="scientific">freshwater metagenome</name>
    <dbReference type="NCBI Taxonomy" id="449393"/>
    <lineage>
        <taxon>unclassified sequences</taxon>
        <taxon>metagenomes</taxon>
        <taxon>ecological metagenomes</taxon>
    </lineage>
</organism>
<sequence>MRTLDPFRDVAIVGIGKTAMARRLPTNTISACLQALTMAVADAGLSVNDIDGISARWPGPGGTTFIPGSSDWGSLLGIPLRWISDTYPQGIPAALDAACAIAAGQCEVAVVVGGQAGVLGSAGVASYTRPDNEFIATWGSITQAQFALVAQVYFDRFAPDRERLAGLAATIRNSGSVNPESVMAGRGPYTAADVLASPLVASPFHLLEVCLATEGAAAIVLTTMERARDCRAVPVRLLGGACEWYRQQYVDPPRYDEVGRIGVDASRRALGQAGLTAVDIDVLELYDINIFEVVRQLEVLGLCAEGEGTDFASERGIDSAGTLPINTDGGLLSNAHIGWGGPTLKIIEAVHQLRGSARSGQVEGARTALVTGAGSGAQYHNVMVLGTD</sequence>
<dbReference type="AlphaFoldDB" id="A0A6J7ITZ8"/>